<reference evidence="1" key="1">
    <citation type="submission" date="2019-11" db="EMBL/GenBank/DDBJ databases">
        <authorList>
            <person name="Feng L."/>
        </authorList>
    </citation>
    <scope>NUCLEOTIDE SEQUENCE</scope>
    <source>
        <strain evidence="1">CTertiumLFYP3</strain>
    </source>
</reference>
<dbReference type="AlphaFoldDB" id="A0A6N3FQZ0"/>
<sequence>MIFALSHDSFSEYIKTLIKEDKERNEKIFTDEERAEIERIVEQKIQKIISDQMEH</sequence>
<accession>A0A6N3FQZ0</accession>
<organism evidence="1">
    <name type="scientific">Clostridium tertium</name>
    <dbReference type="NCBI Taxonomy" id="1559"/>
    <lineage>
        <taxon>Bacteria</taxon>
        <taxon>Bacillati</taxon>
        <taxon>Bacillota</taxon>
        <taxon>Clostridia</taxon>
        <taxon>Eubacteriales</taxon>
        <taxon>Clostridiaceae</taxon>
        <taxon>Clostridium</taxon>
    </lineage>
</organism>
<gene>
    <name evidence="1" type="ORF">CTLFYP3_02792</name>
</gene>
<proteinExistence type="predicted"/>
<protein>
    <submittedName>
        <fullName evidence="1">Uncharacterized protein</fullName>
    </submittedName>
</protein>
<dbReference type="RefSeq" id="WP_421755787.1">
    <property type="nucleotide sequence ID" value="NZ_CACRTO010000041.1"/>
</dbReference>
<name>A0A6N3FQZ0_9CLOT</name>
<evidence type="ECO:0000313" key="1">
    <source>
        <dbReference type="EMBL" id="VYU54276.1"/>
    </source>
</evidence>
<dbReference type="EMBL" id="CACRTO010000041">
    <property type="protein sequence ID" value="VYU54276.1"/>
    <property type="molecule type" value="Genomic_DNA"/>
</dbReference>